<sequence>MTLVLKSLDPIESPKAQSENEKSQSDRTHHHSQRYDPTLNPSSVFAALFTTLNHWSSVHLSLSTKFHTPSFSSPPPLYRFFFSIENTSLPILRNSTKSPRLLPKLSRSYLKYASKQLTRNYSQVCLATSLSNAVKQTKLSSFDIPNSYICRRPSSHFFENVRSLATSAQTRKREEEVESDGPRLNDKIIADTVRLVSEEGHCVVSLREALRRARELKLDLVEVQKDATPPVCKIIDYSHEKYKKAKVGKERAKAKRAEVTIRSEVKEIRFTPKIEAKDLKFKAKQALKMMESGYRVKCLAVPDKDKSKELEPEKLLELLSRFTCYLGDALVEFGPEASRGDAVVVVRDAKFGPPKKGKAIKLKDLNMKTSARIKDDTPKLDSSEAGESTVDDDQEDIETTQEPELKYPKREPPSSSGFSGGRDANRFEPQSPNQHVNPQRPRFQNQAPNQQPNGRFDPQSPNQPPPMPRFPNQQPPGRFDPQSPNQPPTPPGPRFSNQPPPNQQPPGRFDPQSPSPPRPRFPDQAPNQQQPSGPSPNRQGPPPPRFQNQAPNQQPPGRFESQPPTPPPRAPPRPQTRLPNEDPNQQPTGPGRSSGPSSGYDLSSSFRVSLDSPFSLLLLRVLLPEISSIERERECELELKLFE</sequence>
<feature type="compositionally biased region" description="Basic and acidic residues" evidence="4">
    <location>
        <begin position="18"/>
        <end position="27"/>
    </location>
</feature>
<dbReference type="GO" id="GO:0032790">
    <property type="term" value="P:ribosome disassembly"/>
    <property type="evidence" value="ECO:0007669"/>
    <property type="project" value="TreeGrafter"/>
</dbReference>
<feature type="compositionally biased region" description="Acidic residues" evidence="4">
    <location>
        <begin position="389"/>
        <end position="401"/>
    </location>
</feature>
<dbReference type="AlphaFoldDB" id="A0A6D2I0L4"/>
<accession>A0A6D2I0L4</accession>
<organism evidence="6 7">
    <name type="scientific">Microthlaspi erraticum</name>
    <dbReference type="NCBI Taxonomy" id="1685480"/>
    <lineage>
        <taxon>Eukaryota</taxon>
        <taxon>Viridiplantae</taxon>
        <taxon>Streptophyta</taxon>
        <taxon>Embryophyta</taxon>
        <taxon>Tracheophyta</taxon>
        <taxon>Spermatophyta</taxon>
        <taxon>Magnoliopsida</taxon>
        <taxon>eudicotyledons</taxon>
        <taxon>Gunneridae</taxon>
        <taxon>Pentapetalae</taxon>
        <taxon>rosids</taxon>
        <taxon>malvids</taxon>
        <taxon>Brassicales</taxon>
        <taxon>Brassicaceae</taxon>
        <taxon>Coluteocarpeae</taxon>
        <taxon>Microthlaspi</taxon>
    </lineage>
</organism>
<comment type="caution">
    <text evidence="6">The sequence shown here is derived from an EMBL/GenBank/DDBJ whole genome shotgun (WGS) entry which is preliminary data.</text>
</comment>
<feature type="compositionally biased region" description="Basic and acidic residues" evidence="4">
    <location>
        <begin position="371"/>
        <end position="382"/>
    </location>
</feature>
<dbReference type="Gene3D" id="3.30.110.10">
    <property type="entry name" value="Translation initiation factor 3 (IF-3), C-terminal domain"/>
    <property type="match status" value="1"/>
</dbReference>
<comment type="similarity">
    <text evidence="1">Belongs to the IF-3 family.</text>
</comment>
<dbReference type="InterPro" id="IPR036787">
    <property type="entry name" value="T_IF-3_N_sf"/>
</dbReference>
<dbReference type="PANTHER" id="PTHR10938">
    <property type="entry name" value="TRANSLATION INITIATION FACTOR IF-3"/>
    <property type="match status" value="1"/>
</dbReference>
<dbReference type="Pfam" id="PF05198">
    <property type="entry name" value="IF3_N"/>
    <property type="match status" value="1"/>
</dbReference>
<gene>
    <name evidence="6" type="ORF">MERR_LOCUS9206</name>
</gene>
<proteinExistence type="inferred from homology"/>
<dbReference type="Gene3D" id="3.10.20.80">
    <property type="entry name" value="Translation initiation factor 3 (IF-3), N-terminal domain"/>
    <property type="match status" value="1"/>
</dbReference>
<feature type="region of interest" description="Disordered" evidence="4">
    <location>
        <begin position="1"/>
        <end position="38"/>
    </location>
</feature>
<feature type="compositionally biased region" description="Pro residues" evidence="4">
    <location>
        <begin position="563"/>
        <end position="574"/>
    </location>
</feature>
<dbReference type="PANTHER" id="PTHR10938:SF4">
    <property type="entry name" value="TRANSLATION INITIATION FACTOR IF3-1, MITOCHONDRIAL"/>
    <property type="match status" value="1"/>
</dbReference>
<protein>
    <recommendedName>
        <fullName evidence="5">Translation initiation factor 3 N-terminal domain-containing protein</fullName>
    </recommendedName>
</protein>
<evidence type="ECO:0000256" key="3">
    <source>
        <dbReference type="ARBA" id="ARBA00022917"/>
    </source>
</evidence>
<feature type="domain" description="Translation initiation factor 3 N-terminal" evidence="5">
    <location>
        <begin position="185"/>
        <end position="250"/>
    </location>
</feature>
<feature type="compositionally biased region" description="Pro residues" evidence="4">
    <location>
        <begin position="484"/>
        <end position="504"/>
    </location>
</feature>
<dbReference type="SUPFAM" id="SSF55200">
    <property type="entry name" value="Translation initiation factor IF3, C-terminal domain"/>
    <property type="match status" value="1"/>
</dbReference>
<reference evidence="6" key="1">
    <citation type="submission" date="2020-01" db="EMBL/GenBank/DDBJ databases">
        <authorList>
            <person name="Mishra B."/>
        </authorList>
    </citation>
    <scope>NUCLEOTIDE SEQUENCE [LARGE SCALE GENOMIC DNA]</scope>
</reference>
<dbReference type="GO" id="GO:0043022">
    <property type="term" value="F:ribosome binding"/>
    <property type="evidence" value="ECO:0007669"/>
    <property type="project" value="TreeGrafter"/>
</dbReference>
<dbReference type="Proteomes" id="UP000467841">
    <property type="component" value="Unassembled WGS sequence"/>
</dbReference>
<feature type="compositionally biased region" description="Low complexity" evidence="4">
    <location>
        <begin position="589"/>
        <end position="606"/>
    </location>
</feature>
<keyword evidence="2" id="KW-0396">Initiation factor</keyword>
<feature type="compositionally biased region" description="Basic and acidic residues" evidence="4">
    <location>
        <begin position="403"/>
        <end position="412"/>
    </location>
</feature>
<dbReference type="InterPro" id="IPR036788">
    <property type="entry name" value="T_IF-3_C_sf"/>
</dbReference>
<evidence type="ECO:0000259" key="5">
    <source>
        <dbReference type="Pfam" id="PF05198"/>
    </source>
</evidence>
<dbReference type="GO" id="GO:0003743">
    <property type="term" value="F:translation initiation factor activity"/>
    <property type="evidence" value="ECO:0007669"/>
    <property type="project" value="UniProtKB-KW"/>
</dbReference>
<keyword evidence="3" id="KW-0648">Protein biosynthesis</keyword>
<dbReference type="OrthoDB" id="21573at2759"/>
<evidence type="ECO:0000313" key="6">
    <source>
        <dbReference type="EMBL" id="CAA7021971.1"/>
    </source>
</evidence>
<name>A0A6D2I0L4_9BRAS</name>
<dbReference type="EMBL" id="CACVBM020000666">
    <property type="protein sequence ID" value="CAA7021971.1"/>
    <property type="molecule type" value="Genomic_DNA"/>
</dbReference>
<dbReference type="SUPFAM" id="SSF54364">
    <property type="entry name" value="Translation initiation factor IF3, N-terminal domain"/>
    <property type="match status" value="1"/>
</dbReference>
<evidence type="ECO:0000256" key="1">
    <source>
        <dbReference type="ARBA" id="ARBA00005439"/>
    </source>
</evidence>
<dbReference type="NCBIfam" id="TIGR00168">
    <property type="entry name" value="infC"/>
    <property type="match status" value="1"/>
</dbReference>
<feature type="compositionally biased region" description="Polar residues" evidence="4">
    <location>
        <begin position="428"/>
        <end position="453"/>
    </location>
</feature>
<evidence type="ECO:0000313" key="7">
    <source>
        <dbReference type="Proteomes" id="UP000467841"/>
    </source>
</evidence>
<keyword evidence="7" id="KW-1185">Reference proteome</keyword>
<feature type="compositionally biased region" description="Low complexity" evidence="4">
    <location>
        <begin position="522"/>
        <end position="538"/>
    </location>
</feature>
<feature type="region of interest" description="Disordered" evidence="4">
    <location>
        <begin position="371"/>
        <end position="606"/>
    </location>
</feature>
<evidence type="ECO:0000256" key="2">
    <source>
        <dbReference type="ARBA" id="ARBA00022540"/>
    </source>
</evidence>
<evidence type="ECO:0000256" key="4">
    <source>
        <dbReference type="SAM" id="MobiDB-lite"/>
    </source>
</evidence>
<dbReference type="InterPro" id="IPR001288">
    <property type="entry name" value="Translation_initiation_fac_3"/>
</dbReference>
<dbReference type="InterPro" id="IPR019814">
    <property type="entry name" value="Translation_initiation_fac_3_N"/>
</dbReference>